<reference evidence="3 4" key="1">
    <citation type="submission" date="2016-12" db="EMBL/GenBank/DDBJ databases">
        <title>Comparative genomics of Bartonella apis.</title>
        <authorList>
            <person name="Engel P."/>
        </authorList>
    </citation>
    <scope>NUCLEOTIDE SEQUENCE [LARGE SCALE GENOMIC DNA]</scope>
    <source>
        <strain evidence="3 4">PEB0149</strain>
    </source>
</reference>
<evidence type="ECO:0000256" key="1">
    <source>
        <dbReference type="SAM" id="Phobius"/>
    </source>
</evidence>
<dbReference type="Pfam" id="PF00188">
    <property type="entry name" value="CAP"/>
    <property type="match status" value="1"/>
</dbReference>
<comment type="caution">
    <text evidence="3">The sequence shown here is derived from an EMBL/GenBank/DDBJ whole genome shotgun (WGS) entry which is preliminary data.</text>
</comment>
<organism evidence="3 4">
    <name type="scientific">Bartonella apis</name>
    <dbReference type="NCBI Taxonomy" id="1686310"/>
    <lineage>
        <taxon>Bacteria</taxon>
        <taxon>Pseudomonadati</taxon>
        <taxon>Pseudomonadota</taxon>
        <taxon>Alphaproteobacteria</taxon>
        <taxon>Hyphomicrobiales</taxon>
        <taxon>Bartonellaceae</taxon>
        <taxon>Bartonella</taxon>
    </lineage>
</organism>
<dbReference type="Gene3D" id="3.40.33.10">
    <property type="entry name" value="CAP"/>
    <property type="match status" value="1"/>
</dbReference>
<feature type="domain" description="SCP" evidence="2">
    <location>
        <begin position="38"/>
        <end position="153"/>
    </location>
</feature>
<dbReference type="EMBL" id="LXYT01000002">
    <property type="protein sequence ID" value="OLY43483.1"/>
    <property type="molecule type" value="Genomic_DNA"/>
</dbReference>
<accession>A0A1R0F924</accession>
<name>A0A1R0F924_9HYPH</name>
<evidence type="ECO:0000313" key="3">
    <source>
        <dbReference type="EMBL" id="OLY43483.1"/>
    </source>
</evidence>
<dbReference type="CDD" id="cd05379">
    <property type="entry name" value="CAP_bacterial"/>
    <property type="match status" value="1"/>
</dbReference>
<dbReference type="SUPFAM" id="SSF55797">
    <property type="entry name" value="PR-1-like"/>
    <property type="match status" value="1"/>
</dbReference>
<dbReference type="InterPro" id="IPR014044">
    <property type="entry name" value="CAP_dom"/>
</dbReference>
<dbReference type="InterPro" id="IPR035940">
    <property type="entry name" value="CAP_sf"/>
</dbReference>
<keyword evidence="1" id="KW-1133">Transmembrane helix</keyword>
<keyword evidence="1" id="KW-0812">Transmembrane</keyword>
<dbReference type="PANTHER" id="PTHR31157">
    <property type="entry name" value="SCP DOMAIN-CONTAINING PROTEIN"/>
    <property type="match status" value="1"/>
</dbReference>
<feature type="transmembrane region" description="Helical" evidence="1">
    <location>
        <begin position="12"/>
        <end position="31"/>
    </location>
</feature>
<keyword evidence="1" id="KW-0472">Membrane</keyword>
<gene>
    <name evidence="3" type="ORF">PEB0149_009100</name>
</gene>
<sequence>MLGDIVLTRRNFFVLSGAFIVGTGGIIPAFADNEDPTSLINALRAQNNRGPLAPDSQLEKMAQDQANLMADAQRVAHTISSGNDFVTRLRKFGIHGAAGENLCAGRSTVSAAYNVWMNSPGHRSNMLYPSFHYYGLAKATSPKRPNYVYWAMEFKR</sequence>
<dbReference type="PANTHER" id="PTHR31157:SF1">
    <property type="entry name" value="SCP DOMAIN-CONTAINING PROTEIN"/>
    <property type="match status" value="1"/>
</dbReference>
<protein>
    <submittedName>
        <fullName evidence="3">Cysteine-rich secretory protein family protein</fullName>
    </submittedName>
</protein>
<proteinExistence type="predicted"/>
<dbReference type="AlphaFoldDB" id="A0A1R0F924"/>
<dbReference type="Proteomes" id="UP000187344">
    <property type="component" value="Unassembled WGS sequence"/>
</dbReference>
<keyword evidence="4" id="KW-1185">Reference proteome</keyword>
<evidence type="ECO:0000313" key="4">
    <source>
        <dbReference type="Proteomes" id="UP000187344"/>
    </source>
</evidence>
<evidence type="ECO:0000259" key="2">
    <source>
        <dbReference type="Pfam" id="PF00188"/>
    </source>
</evidence>